<dbReference type="SUPFAM" id="SSF109998">
    <property type="entry name" value="Triger factor/SurA peptide-binding domain-like"/>
    <property type="match status" value="1"/>
</dbReference>
<dbReference type="EMBL" id="PFVJ01000054">
    <property type="protein sequence ID" value="PJA89758.1"/>
    <property type="molecule type" value="Genomic_DNA"/>
</dbReference>
<dbReference type="PANTHER" id="PTHR47245:SF2">
    <property type="entry name" value="PEPTIDYL-PROLYL CIS-TRANS ISOMERASE HP_0175-RELATED"/>
    <property type="match status" value="1"/>
</dbReference>
<sequence length="352" mass="39540">MENEEKVIESKKENSVNLKNKKFFFMGIVGVIVLVFFLSLIFVIRGVYTLQDNALVRVFAKTLNIPVASINGLNVSYYDYMEDIRTLKLFYSQQQEGFPPATDEEISDQVLSRLLVNRFVLDFAKENNISVSDDEVNKVKNELVLQFANEAEAAQNLKDKYGWDLDTYTEKIIKPIVLEQKVSKFFADSTNENWAGYGEEEVSARHILFQVTDPSTTETVRSQANAVLKRVLAGEDFGTLAEEFGSDGTSQTGGDLGWFGRGMMVPEFENAVFALGVGEVAPELVETQFGFHIVRLDDKRSAKSFSAYLDQKLKEAEIKITLPVHNPFETLQVGTDKVPEETTDTASTESEN</sequence>
<gene>
    <name evidence="5" type="ORF">CO137_02575</name>
</gene>
<dbReference type="InterPro" id="IPR050245">
    <property type="entry name" value="PrsA_foldase"/>
</dbReference>
<dbReference type="InterPro" id="IPR000297">
    <property type="entry name" value="PPIase_PpiC"/>
</dbReference>
<evidence type="ECO:0000259" key="4">
    <source>
        <dbReference type="PROSITE" id="PS50198"/>
    </source>
</evidence>
<accession>A0A2M7Z6I3</accession>
<dbReference type="AlphaFoldDB" id="A0A2M7Z6I3"/>
<comment type="caution">
    <text evidence="5">The sequence shown here is derived from an EMBL/GenBank/DDBJ whole genome shotgun (WGS) entry which is preliminary data.</text>
</comment>
<dbReference type="InterPro" id="IPR046357">
    <property type="entry name" value="PPIase_dom_sf"/>
</dbReference>
<dbReference type="SUPFAM" id="SSF54534">
    <property type="entry name" value="FKBP-like"/>
    <property type="match status" value="1"/>
</dbReference>
<dbReference type="PANTHER" id="PTHR47245">
    <property type="entry name" value="PEPTIDYLPROLYL ISOMERASE"/>
    <property type="match status" value="1"/>
</dbReference>
<protein>
    <recommendedName>
        <fullName evidence="7">PpiC domain-containing protein</fullName>
    </recommendedName>
</protein>
<name>A0A2M7Z6I3_9BACT</name>
<evidence type="ECO:0000256" key="1">
    <source>
        <dbReference type="PROSITE-ProRule" id="PRU00278"/>
    </source>
</evidence>
<organism evidence="5 6">
    <name type="scientific">Candidatus Magasanikbacteria bacterium CG_4_9_14_3_um_filter_32_9</name>
    <dbReference type="NCBI Taxonomy" id="1974644"/>
    <lineage>
        <taxon>Bacteria</taxon>
        <taxon>Candidatus Magasanikiibacteriota</taxon>
    </lineage>
</organism>
<dbReference type="PROSITE" id="PS50112">
    <property type="entry name" value="PAS"/>
    <property type="match status" value="1"/>
</dbReference>
<dbReference type="Gene3D" id="3.10.50.40">
    <property type="match status" value="1"/>
</dbReference>
<keyword evidence="2" id="KW-1133">Transmembrane helix</keyword>
<keyword evidence="2" id="KW-0812">Transmembrane</keyword>
<proteinExistence type="predicted"/>
<evidence type="ECO:0000259" key="3">
    <source>
        <dbReference type="PROSITE" id="PS50112"/>
    </source>
</evidence>
<feature type="domain" description="PAS" evidence="3">
    <location>
        <begin position="186"/>
        <end position="235"/>
    </location>
</feature>
<dbReference type="Gene3D" id="1.10.4030.10">
    <property type="entry name" value="Porin chaperone SurA, peptide-binding domain"/>
    <property type="match status" value="1"/>
</dbReference>
<dbReference type="Proteomes" id="UP000230843">
    <property type="component" value="Unassembled WGS sequence"/>
</dbReference>
<evidence type="ECO:0008006" key="7">
    <source>
        <dbReference type="Google" id="ProtNLM"/>
    </source>
</evidence>
<reference evidence="6" key="1">
    <citation type="submission" date="2017-09" db="EMBL/GenBank/DDBJ databases">
        <title>Depth-based differentiation of microbial function through sediment-hosted aquifers and enrichment of novel symbionts in the deep terrestrial subsurface.</title>
        <authorList>
            <person name="Probst A.J."/>
            <person name="Ladd B."/>
            <person name="Jarett J.K."/>
            <person name="Geller-Mcgrath D.E."/>
            <person name="Sieber C.M.K."/>
            <person name="Emerson J.B."/>
            <person name="Anantharaman K."/>
            <person name="Thomas B.C."/>
            <person name="Malmstrom R."/>
            <person name="Stieglmeier M."/>
            <person name="Klingl A."/>
            <person name="Woyke T."/>
            <person name="Ryan C.M."/>
            <person name="Banfield J.F."/>
        </authorList>
    </citation>
    <scope>NUCLEOTIDE SEQUENCE [LARGE SCALE GENOMIC DNA]</scope>
</reference>
<keyword evidence="2" id="KW-0472">Membrane</keyword>
<dbReference type="InterPro" id="IPR027304">
    <property type="entry name" value="Trigger_fact/SurA_dom_sf"/>
</dbReference>
<keyword evidence="1" id="KW-0697">Rotamase</keyword>
<evidence type="ECO:0000256" key="2">
    <source>
        <dbReference type="SAM" id="Phobius"/>
    </source>
</evidence>
<feature type="transmembrane region" description="Helical" evidence="2">
    <location>
        <begin position="23"/>
        <end position="48"/>
    </location>
</feature>
<keyword evidence="1" id="KW-0413">Isomerase</keyword>
<dbReference type="InterPro" id="IPR000014">
    <property type="entry name" value="PAS"/>
</dbReference>
<dbReference type="GO" id="GO:0003755">
    <property type="term" value="F:peptidyl-prolyl cis-trans isomerase activity"/>
    <property type="evidence" value="ECO:0007669"/>
    <property type="project" value="UniProtKB-KW"/>
</dbReference>
<feature type="domain" description="PpiC" evidence="4">
    <location>
        <begin position="199"/>
        <end position="298"/>
    </location>
</feature>
<evidence type="ECO:0000313" key="5">
    <source>
        <dbReference type="EMBL" id="PJA89758.1"/>
    </source>
</evidence>
<dbReference type="PROSITE" id="PS50198">
    <property type="entry name" value="PPIC_PPIASE_2"/>
    <property type="match status" value="1"/>
</dbReference>
<evidence type="ECO:0000313" key="6">
    <source>
        <dbReference type="Proteomes" id="UP000230843"/>
    </source>
</evidence>
<dbReference type="Pfam" id="PF13624">
    <property type="entry name" value="SurA_N_3"/>
    <property type="match status" value="1"/>
</dbReference>
<dbReference type="Pfam" id="PF13616">
    <property type="entry name" value="Rotamase_3"/>
    <property type="match status" value="1"/>
</dbReference>